<evidence type="ECO:0000313" key="1">
    <source>
        <dbReference type="EMBL" id="GAT47054.1"/>
    </source>
</evidence>
<dbReference type="Proteomes" id="UP000815677">
    <property type="component" value="Unassembled WGS sequence"/>
</dbReference>
<keyword evidence="2" id="KW-1185">Reference proteome</keyword>
<evidence type="ECO:0008006" key="3">
    <source>
        <dbReference type="Google" id="ProtNLM"/>
    </source>
</evidence>
<gene>
    <name evidence="1" type="ORF">MCHLO_04539</name>
</gene>
<evidence type="ECO:0000313" key="2">
    <source>
        <dbReference type="Proteomes" id="UP000815677"/>
    </source>
</evidence>
<dbReference type="Gene3D" id="3.80.10.10">
    <property type="entry name" value="Ribonuclease Inhibitor"/>
    <property type="match status" value="1"/>
</dbReference>
<protein>
    <recommendedName>
        <fullName evidence="3">F-box domain-containing protein</fullName>
    </recommendedName>
</protein>
<accession>A0ABQ0L7B9</accession>
<organism evidence="1 2">
    <name type="scientific">Mycena chlorophos</name>
    <name type="common">Agaric fungus</name>
    <name type="synonym">Agaricus chlorophos</name>
    <dbReference type="NCBI Taxonomy" id="658473"/>
    <lineage>
        <taxon>Eukaryota</taxon>
        <taxon>Fungi</taxon>
        <taxon>Dikarya</taxon>
        <taxon>Basidiomycota</taxon>
        <taxon>Agaricomycotina</taxon>
        <taxon>Agaricomycetes</taxon>
        <taxon>Agaricomycetidae</taxon>
        <taxon>Agaricales</taxon>
        <taxon>Marasmiineae</taxon>
        <taxon>Mycenaceae</taxon>
        <taxon>Mycena</taxon>
    </lineage>
</organism>
<reference evidence="1" key="1">
    <citation type="submission" date="2014-09" db="EMBL/GenBank/DDBJ databases">
        <title>Genome sequence of the luminous mushroom Mycena chlorophos for searching fungal bioluminescence genes.</title>
        <authorList>
            <person name="Tanaka Y."/>
            <person name="Kasuga D."/>
            <person name="Oba Y."/>
            <person name="Hase S."/>
            <person name="Sato K."/>
            <person name="Oba Y."/>
            <person name="Sakakibara Y."/>
        </authorList>
    </citation>
    <scope>NUCLEOTIDE SEQUENCE</scope>
</reference>
<name>A0ABQ0L7B9_MYCCL</name>
<proteinExistence type="predicted"/>
<dbReference type="EMBL" id="DF843103">
    <property type="protein sequence ID" value="GAT47054.1"/>
    <property type="molecule type" value="Genomic_DNA"/>
</dbReference>
<dbReference type="InterPro" id="IPR032675">
    <property type="entry name" value="LRR_dom_sf"/>
</dbReference>
<sequence length="378" mass="42779">MPITGVFGAVSGFSSGWARRLELHKDSEVTRTWWTFETHVCSQWRAAALLFPKLWSFIDILQSDSSNAAASWNIFDTYLARSGKYPLTFRLTDVRSSRPAGQPFLDELSKPEYLRRWRTVCIDTRWDLTLFKELGSSTGMPLLRVAKLGAGSFHPRSPDARQINLPSLEILSLALVGEGFTLRNLCDWAHFPRLKALNISFTFAASTAEPLLSNTPSMFPAQLKQLTALRLCGSLPMEDQAMKQVLVELPLLEYFGLQIDGYGSWKSLERLLELLREHDRDGDSEQMAVLPALRHLELARVGANDLSFVTVRTLVETLQARFLASPALRTFEIMPLASDPGHAGDELVKRLNALKEETGWDIRVRKLLRMFWDEEIVL</sequence>